<dbReference type="PROSITE" id="PS50043">
    <property type="entry name" value="HTH_LUXR_2"/>
    <property type="match status" value="1"/>
</dbReference>
<proteinExistence type="predicted"/>
<dbReference type="PRINTS" id="PR00038">
    <property type="entry name" value="HTHLUXR"/>
</dbReference>
<evidence type="ECO:0000256" key="1">
    <source>
        <dbReference type="SAM" id="MobiDB-lite"/>
    </source>
</evidence>
<accession>A0A1I5DHI4</accession>
<dbReference type="Gene3D" id="1.10.10.10">
    <property type="entry name" value="Winged helix-like DNA-binding domain superfamily/Winged helix DNA-binding domain"/>
    <property type="match status" value="1"/>
</dbReference>
<evidence type="ECO:0000259" key="2">
    <source>
        <dbReference type="PROSITE" id="PS50043"/>
    </source>
</evidence>
<dbReference type="SUPFAM" id="SSF52540">
    <property type="entry name" value="P-loop containing nucleoside triphosphate hydrolases"/>
    <property type="match status" value="1"/>
</dbReference>
<dbReference type="PANTHER" id="PTHR47691">
    <property type="entry name" value="REGULATOR-RELATED"/>
    <property type="match status" value="1"/>
</dbReference>
<keyword evidence="4" id="KW-1185">Reference proteome</keyword>
<dbReference type="InterPro" id="IPR003593">
    <property type="entry name" value="AAA+_ATPase"/>
</dbReference>
<feature type="region of interest" description="Disordered" evidence="1">
    <location>
        <begin position="90"/>
        <end position="114"/>
    </location>
</feature>
<gene>
    <name evidence="3" type="ORF">SAMN05216207_102649</name>
</gene>
<dbReference type="RefSeq" id="WP_245773723.1">
    <property type="nucleotide sequence ID" value="NZ_FOUY01000026.1"/>
</dbReference>
<dbReference type="InterPro" id="IPR027417">
    <property type="entry name" value="P-loop_NTPase"/>
</dbReference>
<dbReference type="Pfam" id="PF00196">
    <property type="entry name" value="GerE"/>
    <property type="match status" value="1"/>
</dbReference>
<dbReference type="InterPro" id="IPR041664">
    <property type="entry name" value="AAA_16"/>
</dbReference>
<dbReference type="EMBL" id="FOUY01000026">
    <property type="protein sequence ID" value="SFN98597.1"/>
    <property type="molecule type" value="Genomic_DNA"/>
</dbReference>
<protein>
    <submittedName>
        <fullName evidence="3">AAA ATPase domain-containing protein</fullName>
    </submittedName>
</protein>
<dbReference type="InterPro" id="IPR016032">
    <property type="entry name" value="Sig_transdc_resp-reg_C-effctor"/>
</dbReference>
<organism evidence="3 4">
    <name type="scientific">Pseudonocardia ammonioxydans</name>
    <dbReference type="NCBI Taxonomy" id="260086"/>
    <lineage>
        <taxon>Bacteria</taxon>
        <taxon>Bacillati</taxon>
        <taxon>Actinomycetota</taxon>
        <taxon>Actinomycetes</taxon>
        <taxon>Pseudonocardiales</taxon>
        <taxon>Pseudonocardiaceae</taxon>
        <taxon>Pseudonocardia</taxon>
    </lineage>
</organism>
<dbReference type="AlphaFoldDB" id="A0A1I5DHI4"/>
<dbReference type="GO" id="GO:0003677">
    <property type="term" value="F:DNA binding"/>
    <property type="evidence" value="ECO:0007669"/>
    <property type="project" value="InterPro"/>
</dbReference>
<dbReference type="CDD" id="cd06170">
    <property type="entry name" value="LuxR_C_like"/>
    <property type="match status" value="1"/>
</dbReference>
<dbReference type="GO" id="GO:0006355">
    <property type="term" value="P:regulation of DNA-templated transcription"/>
    <property type="evidence" value="ECO:0007669"/>
    <property type="project" value="InterPro"/>
</dbReference>
<dbReference type="Pfam" id="PF13191">
    <property type="entry name" value="AAA_16"/>
    <property type="match status" value="1"/>
</dbReference>
<reference evidence="3 4" key="1">
    <citation type="submission" date="2016-10" db="EMBL/GenBank/DDBJ databases">
        <authorList>
            <person name="de Groot N.N."/>
        </authorList>
    </citation>
    <scope>NUCLEOTIDE SEQUENCE [LARGE SCALE GENOMIC DNA]</scope>
    <source>
        <strain evidence="3 4">CGMCC 4.1877</strain>
    </source>
</reference>
<dbReference type="SMART" id="SM00382">
    <property type="entry name" value="AAA"/>
    <property type="match status" value="1"/>
</dbReference>
<dbReference type="SUPFAM" id="SSF48452">
    <property type="entry name" value="TPR-like"/>
    <property type="match status" value="1"/>
</dbReference>
<dbReference type="SMART" id="SM00421">
    <property type="entry name" value="HTH_LUXR"/>
    <property type="match status" value="1"/>
</dbReference>
<evidence type="ECO:0000313" key="3">
    <source>
        <dbReference type="EMBL" id="SFN98597.1"/>
    </source>
</evidence>
<evidence type="ECO:0000313" key="4">
    <source>
        <dbReference type="Proteomes" id="UP000199614"/>
    </source>
</evidence>
<dbReference type="STRING" id="260086.SAMN05216207_102649"/>
<dbReference type="SUPFAM" id="SSF46894">
    <property type="entry name" value="C-terminal effector domain of the bipartite response regulators"/>
    <property type="match status" value="1"/>
</dbReference>
<dbReference type="InterPro" id="IPR000792">
    <property type="entry name" value="Tscrpt_reg_LuxR_C"/>
</dbReference>
<dbReference type="PANTHER" id="PTHR47691:SF3">
    <property type="entry name" value="HTH-TYPE TRANSCRIPTIONAL REGULATOR RV0890C-RELATED"/>
    <property type="match status" value="1"/>
</dbReference>
<dbReference type="InterPro" id="IPR036388">
    <property type="entry name" value="WH-like_DNA-bd_sf"/>
</dbReference>
<dbReference type="Gene3D" id="1.25.40.10">
    <property type="entry name" value="Tetratricopeptide repeat domain"/>
    <property type="match status" value="2"/>
</dbReference>
<name>A0A1I5DHI4_PSUAM</name>
<dbReference type="InterPro" id="IPR011990">
    <property type="entry name" value="TPR-like_helical_dom_sf"/>
</dbReference>
<dbReference type="Proteomes" id="UP000199614">
    <property type="component" value="Unassembled WGS sequence"/>
</dbReference>
<sequence length="924" mass="96011">MADDPVEVGASGLAGRADEAARLRGLLTGGRADGPRAGLVTGPPGIGVSTLVGAVAAGHDGPVHRARGASWEAGRAGGVLAQLVPGAVFPSGPVSSPSGTAPSPDDTEPTPDAASTADAAFTAAAAVAAACATDARTLLVVDDAHDADPWSLQVLSTLVAHHPALAVTVLLAARPADGPPGSAELLRRVAGTTVALRPLDSRAVAAVAAARGVPLGEPAAERLARHTAGRPRHVLALLDELPAEVWADPHARLPAPPEVAASVAHRRAALSEPARALLDVVAVLDRPGEADEIGAVTGDPDGVLAALAETARAGLVARAGSRWGPAAVPADPMVRAAVLDELGADVVAALRRRAGEVVDDPTRRLTLLAGAVSGRDDTLAAEIDARAAEEAASGAWSTVASLLAEASRLTGDRRLREERLVRAVDALVGAGECRSAEALVPVVEATRETPLRGAVLGYLAVLLGQAGEAAARLGSAWEQAGSGENDRASGAQVAQRYVLHALARGRGDELVTWADRTIALAGPDTPPGVEAAAIRGLGLSAAGRQEEARTAYAAASEQVREGAQVQRVTMGRGWLHLVQDDLDRARTDLESAVPTTVLGGSSRISLWALGWLARTRFLLGDWDGAVRAADQGRELAARTGIALVAPLLEWTAAQVHALRDQPERAEGAALAAEAGGSEYEVARVPAMLARAHAAEARADYPAVLRALEPLRTAGGSTAEPGWWPWTDVFANALVMTGDLDGAEEFLIPHERRAAERGHRSTLARLGYVRGRLLGARGEQDAAWSAFEQALRVADRLPHRYDRARVRFAYGLTLRRAGKRRDADAVLSAAREMFAGLGATVYVRRCDRELKAGGVHAGARGERAATELTPQERAVAELVTQGRTNRETAAELQVSVKTIQYHLTRIYTKVGVRSRAELAVRLSGG</sequence>
<feature type="domain" description="HTH luxR-type" evidence="2">
    <location>
        <begin position="860"/>
        <end position="924"/>
    </location>
</feature>